<evidence type="ECO:0000256" key="4">
    <source>
        <dbReference type="ARBA" id="ARBA00022692"/>
    </source>
</evidence>
<evidence type="ECO:0000256" key="3">
    <source>
        <dbReference type="ARBA" id="ARBA00022475"/>
    </source>
</evidence>
<evidence type="ECO:0000259" key="9">
    <source>
        <dbReference type="Pfam" id="PF20730"/>
    </source>
</evidence>
<dbReference type="STRING" id="54915.ADS79_06170"/>
<sequence length="236" mass="27443">MEAVIETIGRAILAFTIMMIITRLLGKQTIAQMTYHDFVAAITLGALTANLAFNLQIKMAQLIAALLTFSLIAYLLMIVSLKNRYLRKWFSGQPTLIIQNGKILEDNMRKLKFSLDTLNQELRERNIYNIEEVQFAVLELNGELSILRRAEYLPVTRKDLKLKYNKRQWFPIELIMDGKIIHHNLKQNQLQPDWLMELLNKKGLRLDEVNYAVKNSNGKVIFDLYDDQMSNPIDKE</sequence>
<dbReference type="Pfam" id="PF20730">
    <property type="entry name" value="YetF_N"/>
    <property type="match status" value="1"/>
</dbReference>
<evidence type="ECO:0000256" key="6">
    <source>
        <dbReference type="ARBA" id="ARBA00023136"/>
    </source>
</evidence>
<accession>A0A0K9YZQ6</accession>
<keyword evidence="4 7" id="KW-0812">Transmembrane</keyword>
<comment type="similarity">
    <text evidence="2">Belongs to the UPF0702 family.</text>
</comment>
<dbReference type="Proteomes" id="UP000319578">
    <property type="component" value="Unassembled WGS sequence"/>
</dbReference>
<dbReference type="PATRIC" id="fig|54915.3.peg.6654"/>
<comment type="caution">
    <text evidence="11">The sequence shown here is derived from an EMBL/GenBank/DDBJ whole genome shotgun (WGS) entry which is preliminary data.</text>
</comment>
<evidence type="ECO:0000256" key="2">
    <source>
        <dbReference type="ARBA" id="ARBA00006448"/>
    </source>
</evidence>
<feature type="domain" description="YetF-like N-terminal transmembrane" evidence="9">
    <location>
        <begin position="6"/>
        <end position="77"/>
    </location>
</feature>
<evidence type="ECO:0000259" key="8">
    <source>
        <dbReference type="Pfam" id="PF04239"/>
    </source>
</evidence>
<organism evidence="11 12">
    <name type="scientific">Brevibacillus reuszeri</name>
    <dbReference type="NCBI Taxonomy" id="54915"/>
    <lineage>
        <taxon>Bacteria</taxon>
        <taxon>Bacillati</taxon>
        <taxon>Bacillota</taxon>
        <taxon>Bacilli</taxon>
        <taxon>Bacillales</taxon>
        <taxon>Paenibacillaceae</taxon>
        <taxon>Brevibacillus</taxon>
    </lineage>
</organism>
<keyword evidence="6 7" id="KW-0472">Membrane</keyword>
<dbReference type="PANTHER" id="PTHR34582:SF7">
    <property type="entry name" value="UPF0702 TRANSMEMBRANE PROTEIN YDFS"/>
    <property type="match status" value="1"/>
</dbReference>
<dbReference type="InterPro" id="IPR048454">
    <property type="entry name" value="YetF_N"/>
</dbReference>
<dbReference type="EMBL" id="LGIQ01000005">
    <property type="protein sequence ID" value="KNB74146.1"/>
    <property type="molecule type" value="Genomic_DNA"/>
</dbReference>
<dbReference type="InterPro" id="IPR007353">
    <property type="entry name" value="DUF421"/>
</dbReference>
<evidence type="ECO:0000313" key="11">
    <source>
        <dbReference type="EMBL" id="KNB74146.1"/>
    </source>
</evidence>
<dbReference type="GO" id="GO:0005886">
    <property type="term" value="C:plasma membrane"/>
    <property type="evidence" value="ECO:0007669"/>
    <property type="project" value="UniProtKB-SubCell"/>
</dbReference>
<keyword evidence="5 7" id="KW-1133">Transmembrane helix</keyword>
<proteinExistence type="inferred from homology"/>
<feature type="transmembrane region" description="Helical" evidence="7">
    <location>
        <begin position="63"/>
        <end position="81"/>
    </location>
</feature>
<feature type="transmembrane region" description="Helical" evidence="7">
    <location>
        <begin position="38"/>
        <end position="57"/>
    </location>
</feature>
<comment type="subcellular location">
    <subcellularLocation>
        <location evidence="1">Cell membrane</location>
        <topology evidence="1">Multi-pass membrane protein</topology>
    </subcellularLocation>
</comment>
<reference evidence="11" key="2">
    <citation type="submission" date="2015-07" db="EMBL/GenBank/DDBJ databases">
        <title>MeaNS - Measles Nucleotide Surveillance Program.</title>
        <authorList>
            <person name="Tran T."/>
            <person name="Druce J."/>
        </authorList>
    </citation>
    <scope>NUCLEOTIDE SEQUENCE</scope>
    <source>
        <strain evidence="11">DSM 9887</strain>
    </source>
</reference>
<dbReference type="AlphaFoldDB" id="A0A0K9YZQ6"/>
<feature type="transmembrane region" description="Helical" evidence="7">
    <location>
        <begin position="7"/>
        <end position="26"/>
    </location>
</feature>
<reference evidence="10 13" key="3">
    <citation type="submission" date="2019-06" db="EMBL/GenBank/DDBJ databases">
        <title>Whole genome shotgun sequence of Brevibacillus reuszeri NBRC 15719.</title>
        <authorList>
            <person name="Hosoyama A."/>
            <person name="Uohara A."/>
            <person name="Ohji S."/>
            <person name="Ichikawa N."/>
        </authorList>
    </citation>
    <scope>NUCLEOTIDE SEQUENCE [LARGE SCALE GENOMIC DNA]</scope>
    <source>
        <strain evidence="10 13">NBRC 15719</strain>
    </source>
</reference>
<dbReference type="Gene3D" id="3.30.240.20">
    <property type="entry name" value="bsu07140 like domains"/>
    <property type="match status" value="2"/>
</dbReference>
<dbReference type="EMBL" id="BJON01000013">
    <property type="protein sequence ID" value="GED69657.1"/>
    <property type="molecule type" value="Genomic_DNA"/>
</dbReference>
<dbReference type="PANTHER" id="PTHR34582">
    <property type="entry name" value="UPF0702 TRANSMEMBRANE PROTEIN YCAP"/>
    <property type="match status" value="1"/>
</dbReference>
<keyword evidence="3" id="KW-1003">Cell membrane</keyword>
<dbReference type="Proteomes" id="UP000036834">
    <property type="component" value="Unassembled WGS sequence"/>
</dbReference>
<evidence type="ECO:0000256" key="1">
    <source>
        <dbReference type="ARBA" id="ARBA00004651"/>
    </source>
</evidence>
<feature type="domain" description="YetF C-terminal" evidence="8">
    <location>
        <begin position="82"/>
        <end position="212"/>
    </location>
</feature>
<keyword evidence="13" id="KW-1185">Reference proteome</keyword>
<protein>
    <submittedName>
        <fullName evidence="10 11">Membrane protein</fullName>
    </submittedName>
</protein>
<reference evidence="12" key="1">
    <citation type="submission" date="2015-07" db="EMBL/GenBank/DDBJ databases">
        <title>Genome sequencing project for genomic taxonomy and phylogenomics of Bacillus-like bacteria.</title>
        <authorList>
            <person name="Liu B."/>
            <person name="Wang J."/>
            <person name="Zhu Y."/>
            <person name="Liu G."/>
            <person name="Chen Q."/>
            <person name="Chen Z."/>
            <person name="Lan J."/>
            <person name="Che J."/>
            <person name="Ge C."/>
            <person name="Shi H."/>
            <person name="Pan Z."/>
            <person name="Liu X."/>
        </authorList>
    </citation>
    <scope>NUCLEOTIDE SEQUENCE [LARGE SCALE GENOMIC DNA]</scope>
    <source>
        <strain evidence="12">DSM 9887</strain>
    </source>
</reference>
<evidence type="ECO:0000313" key="12">
    <source>
        <dbReference type="Proteomes" id="UP000036834"/>
    </source>
</evidence>
<name>A0A0K9YZQ6_9BACL</name>
<gene>
    <name evidence="10" type="primary">ydfS</name>
    <name evidence="11" type="ORF">ADS79_06170</name>
    <name evidence="10" type="ORF">BRE01_33590</name>
</gene>
<evidence type="ECO:0000313" key="10">
    <source>
        <dbReference type="EMBL" id="GED69657.1"/>
    </source>
</evidence>
<evidence type="ECO:0000256" key="5">
    <source>
        <dbReference type="ARBA" id="ARBA00022989"/>
    </source>
</evidence>
<dbReference type="OrthoDB" id="9778331at2"/>
<dbReference type="InterPro" id="IPR023090">
    <property type="entry name" value="UPF0702_alpha/beta_dom_sf"/>
</dbReference>
<dbReference type="Pfam" id="PF04239">
    <property type="entry name" value="DUF421"/>
    <property type="match status" value="1"/>
</dbReference>
<evidence type="ECO:0000313" key="13">
    <source>
        <dbReference type="Proteomes" id="UP000319578"/>
    </source>
</evidence>
<evidence type="ECO:0000256" key="7">
    <source>
        <dbReference type="SAM" id="Phobius"/>
    </source>
</evidence>
<dbReference type="RefSeq" id="WP_049737533.1">
    <property type="nucleotide sequence ID" value="NZ_BJON01000013.1"/>
</dbReference>